<dbReference type="RefSeq" id="WP_058183156.1">
    <property type="nucleotide sequence ID" value="NZ_LMTZ01000013.1"/>
</dbReference>
<protein>
    <submittedName>
        <fullName evidence="2">Uncharacterized protein</fullName>
    </submittedName>
</protein>
<dbReference type="Proteomes" id="UP000053372">
    <property type="component" value="Unassembled WGS sequence"/>
</dbReference>
<feature type="compositionally biased region" description="Polar residues" evidence="1">
    <location>
        <begin position="228"/>
        <end position="244"/>
    </location>
</feature>
<dbReference type="OrthoDB" id="526441at2"/>
<reference evidence="2 4" key="1">
    <citation type="journal article" date="2015" name="Genome Announc.">
        <title>Draft Genome of the Euendolithic (true boring) Cyanobacterium Mastigocoleus testarum strain BC008.</title>
        <authorList>
            <person name="Guida B.S."/>
            <person name="Garcia-Pichel F."/>
        </authorList>
    </citation>
    <scope>NUCLEOTIDE SEQUENCE [LARGE SCALE GENOMIC DNA]</scope>
    <source>
        <strain evidence="2 4">BC008</strain>
    </source>
</reference>
<dbReference type="AlphaFoldDB" id="A0A0V7ZTU6"/>
<gene>
    <name evidence="2" type="ORF">BC008_30695</name>
    <name evidence="3" type="ORF">BC008_36155</name>
</gene>
<evidence type="ECO:0000313" key="2">
    <source>
        <dbReference type="EMBL" id="KST67567.1"/>
    </source>
</evidence>
<evidence type="ECO:0000313" key="4">
    <source>
        <dbReference type="Proteomes" id="UP000053372"/>
    </source>
</evidence>
<sequence length="587" mass="67345">MRTKKEKNSWLPILITANGVLSFVIQPNAVSANETSLYIGNQIQVCTNPNIALSQFRLQKTYTCNQYQPDIVNRENYVLDRQRYSRKILPKEKKNPKKILPKSIKFLAHSAGPIDQFNLKSQLKNASILDAVTEEIDLEQKIKNTKFSLICDRINTEIEKKSDSESQFGKLESINALQFCQNPVNRFIREDSQPNKNNQIIVSYSPTSFPYLLSQTTESPPQTPTESAVQNEESPNPTPENSQILDPPPVEGEAANIDSNPSPAQVEKNLSTKKSKRTKKIERLLKVLKLNQQQQSVSSSSDKDVKNGVNTDDNSDTELGVVRVLERPLEQLPIPEEPVAKFKPVGYLLARFGYFQTSNIFSAEVDPQSDGLFYSGLTLSSIPFRIGGQTYLRGSIDGNIFRYMDQVDFNYNQLRFNLGIFQRLNPKMYAEIGWRNQQLFYARDSDRYNIGSGEKFLNENAFRLSLGRRDPLSKKLMLDSFYELRVSLTDIPRKRNRVINYLSIFLNYYLQKPLQVGLGYQFNYSDFTERIREDNYHRFLASLNYKMSDYSNLSLQTGISLGSSTQDNIDFDGWFFSINYNLDLGRF</sequence>
<evidence type="ECO:0000256" key="1">
    <source>
        <dbReference type="SAM" id="MobiDB-lite"/>
    </source>
</evidence>
<feature type="region of interest" description="Disordered" evidence="1">
    <location>
        <begin position="211"/>
        <end position="276"/>
    </location>
</feature>
<comment type="caution">
    <text evidence="2">The sequence shown here is derived from an EMBL/GenBank/DDBJ whole genome shotgun (WGS) entry which is preliminary data.</text>
</comment>
<accession>A0A0V7ZTU6</accession>
<feature type="region of interest" description="Disordered" evidence="1">
    <location>
        <begin position="292"/>
        <end position="316"/>
    </location>
</feature>
<keyword evidence="4" id="KW-1185">Reference proteome</keyword>
<organism evidence="2 4">
    <name type="scientific">Mastigocoleus testarum BC008</name>
    <dbReference type="NCBI Taxonomy" id="371196"/>
    <lineage>
        <taxon>Bacteria</taxon>
        <taxon>Bacillati</taxon>
        <taxon>Cyanobacteriota</taxon>
        <taxon>Cyanophyceae</taxon>
        <taxon>Nostocales</taxon>
        <taxon>Hapalosiphonaceae</taxon>
        <taxon>Mastigocoleus</taxon>
    </lineage>
</organism>
<evidence type="ECO:0000313" key="3">
    <source>
        <dbReference type="EMBL" id="KST69797.1"/>
    </source>
</evidence>
<feature type="compositionally biased region" description="Low complexity" evidence="1">
    <location>
        <begin position="214"/>
        <end position="227"/>
    </location>
</feature>
<dbReference type="EMBL" id="LMTZ01000086">
    <property type="protein sequence ID" value="KST67567.1"/>
    <property type="molecule type" value="Genomic_DNA"/>
</dbReference>
<dbReference type="EMBL" id="LMTZ01000013">
    <property type="protein sequence ID" value="KST69797.1"/>
    <property type="molecule type" value="Genomic_DNA"/>
</dbReference>
<name>A0A0V7ZTU6_9CYAN</name>
<proteinExistence type="predicted"/>